<organism evidence="6 7">
    <name type="scientific">Oopsacas minuta</name>
    <dbReference type="NCBI Taxonomy" id="111878"/>
    <lineage>
        <taxon>Eukaryota</taxon>
        <taxon>Metazoa</taxon>
        <taxon>Porifera</taxon>
        <taxon>Hexactinellida</taxon>
        <taxon>Hexasterophora</taxon>
        <taxon>Lyssacinosida</taxon>
        <taxon>Leucopsacidae</taxon>
        <taxon>Oopsacas</taxon>
    </lineage>
</organism>
<name>A0AAV7JV35_9METZ</name>
<dbReference type="PANTHER" id="PTHR46143">
    <property type="entry name" value="CALPAIN-7"/>
    <property type="match status" value="1"/>
</dbReference>
<dbReference type="Pfam" id="PF01067">
    <property type="entry name" value="Calpain_III"/>
    <property type="match status" value="1"/>
</dbReference>
<dbReference type="AlphaFoldDB" id="A0AAV7JV35"/>
<gene>
    <name evidence="6" type="ORF">LOD99_4189</name>
</gene>
<feature type="domain" description="Peptidase C2 calpain" evidence="5">
    <location>
        <begin position="142"/>
        <end position="264"/>
    </location>
</feature>
<comment type="caution">
    <text evidence="6">The sequence shown here is derived from an EMBL/GenBank/DDBJ whole genome shotgun (WGS) entry which is preliminary data.</text>
</comment>
<dbReference type="SMART" id="SM00720">
    <property type="entry name" value="calpain_III"/>
    <property type="match status" value="1"/>
</dbReference>
<dbReference type="Gene3D" id="2.60.120.380">
    <property type="match status" value="2"/>
</dbReference>
<accession>A0AAV7JV35</accession>
<dbReference type="InterPro" id="IPR022683">
    <property type="entry name" value="Calpain_III"/>
</dbReference>
<dbReference type="GO" id="GO:0004198">
    <property type="term" value="F:calcium-dependent cysteine-type endopeptidase activity"/>
    <property type="evidence" value="ECO:0007669"/>
    <property type="project" value="InterPro"/>
</dbReference>
<dbReference type="InterPro" id="IPR022684">
    <property type="entry name" value="Calpain_cysteine_protease"/>
</dbReference>
<evidence type="ECO:0000256" key="3">
    <source>
        <dbReference type="ARBA" id="ARBA00022801"/>
    </source>
</evidence>
<protein>
    <recommendedName>
        <fullName evidence="5">Peptidase C2 calpain domain-containing protein</fullName>
    </recommendedName>
</protein>
<sequence length="267" mass="29947">MFRYKRNIHASWCPEHAGPIKDTYAIEKNPQYRLEVQSKEAGQVWVLLSRHITDKKDFANNQKFITLHVKKSDGKRVYYPGEYLHEGIKINAPHYLAKISFSKGISYYTLIVSQLEALSKIHYTIRVYSSAEVSLGPVLNPYKNTRSLTDEWTKDTGGGCVNNPTFIHNPVYRLEIEGAGPLGAADVLFKVEGPRKFSVGFQLTPEVKTPSLPQMNSGPYRPGLAVLETSLPPGNYSIIPSTFNPGEVAPFFLTVSCSHGFKLNRVK</sequence>
<evidence type="ECO:0000256" key="2">
    <source>
        <dbReference type="ARBA" id="ARBA00022670"/>
    </source>
</evidence>
<dbReference type="SUPFAM" id="SSF49758">
    <property type="entry name" value="Calpain large subunit, middle domain (domain III)"/>
    <property type="match status" value="2"/>
</dbReference>
<keyword evidence="3" id="KW-0378">Hydrolase</keyword>
<keyword evidence="7" id="KW-1185">Reference proteome</keyword>
<evidence type="ECO:0000313" key="7">
    <source>
        <dbReference type="Proteomes" id="UP001165289"/>
    </source>
</evidence>
<dbReference type="InterPro" id="IPR036213">
    <property type="entry name" value="Calpain_III_sf"/>
</dbReference>
<keyword evidence="2" id="KW-0645">Protease</keyword>
<dbReference type="EMBL" id="JAKMXF010000297">
    <property type="protein sequence ID" value="KAI6652803.1"/>
    <property type="molecule type" value="Genomic_DNA"/>
</dbReference>
<evidence type="ECO:0000256" key="4">
    <source>
        <dbReference type="ARBA" id="ARBA00022807"/>
    </source>
</evidence>
<dbReference type="Proteomes" id="UP001165289">
    <property type="component" value="Unassembled WGS sequence"/>
</dbReference>
<evidence type="ECO:0000313" key="6">
    <source>
        <dbReference type="EMBL" id="KAI6652803.1"/>
    </source>
</evidence>
<dbReference type="PRINTS" id="PR00704">
    <property type="entry name" value="CALPAIN"/>
</dbReference>
<dbReference type="GO" id="GO:0006508">
    <property type="term" value="P:proteolysis"/>
    <property type="evidence" value="ECO:0007669"/>
    <property type="project" value="UniProtKB-KW"/>
</dbReference>
<dbReference type="PANTHER" id="PTHR46143:SF1">
    <property type="entry name" value="CALPAIN-7"/>
    <property type="match status" value="1"/>
</dbReference>
<evidence type="ECO:0000259" key="5">
    <source>
        <dbReference type="SMART" id="SM00720"/>
    </source>
</evidence>
<dbReference type="InterPro" id="IPR022682">
    <property type="entry name" value="Calpain_domain_III"/>
</dbReference>
<comment type="similarity">
    <text evidence="1">Belongs to the peptidase C2 family.</text>
</comment>
<keyword evidence="4" id="KW-0788">Thiol protease</keyword>
<dbReference type="InterPro" id="IPR051297">
    <property type="entry name" value="PalB/RIM13"/>
</dbReference>
<proteinExistence type="inferred from homology"/>
<reference evidence="6 7" key="1">
    <citation type="journal article" date="2023" name="BMC Biol.">
        <title>The compact genome of the sponge Oopsacas minuta (Hexactinellida) is lacking key metazoan core genes.</title>
        <authorList>
            <person name="Santini S."/>
            <person name="Schenkelaars Q."/>
            <person name="Jourda C."/>
            <person name="Duchesne M."/>
            <person name="Belahbib H."/>
            <person name="Rocher C."/>
            <person name="Selva M."/>
            <person name="Riesgo A."/>
            <person name="Vervoort M."/>
            <person name="Leys S.P."/>
            <person name="Kodjabachian L."/>
            <person name="Le Bivic A."/>
            <person name="Borchiellini C."/>
            <person name="Claverie J.M."/>
            <person name="Renard E."/>
        </authorList>
    </citation>
    <scope>NUCLEOTIDE SEQUENCE [LARGE SCALE GENOMIC DNA]</scope>
    <source>
        <strain evidence="6">SPO-2</strain>
    </source>
</reference>
<evidence type="ECO:0000256" key="1">
    <source>
        <dbReference type="ARBA" id="ARBA00007623"/>
    </source>
</evidence>